<comment type="caution">
    <text evidence="1">The sequence shown here is derived from an EMBL/GenBank/DDBJ whole genome shotgun (WGS) entry which is preliminary data.</text>
</comment>
<dbReference type="Proteomes" id="UP000323257">
    <property type="component" value="Unassembled WGS sequence"/>
</dbReference>
<evidence type="ECO:0000313" key="2">
    <source>
        <dbReference type="Proteomes" id="UP000323257"/>
    </source>
</evidence>
<dbReference type="InterPro" id="IPR016084">
    <property type="entry name" value="Haem_Oase-like_multi-hlx"/>
</dbReference>
<protein>
    <submittedName>
        <fullName evidence="1">Heme oxygenase</fullName>
    </submittedName>
</protein>
<dbReference type="CDD" id="cd19166">
    <property type="entry name" value="HemeO-bac"/>
    <property type="match status" value="1"/>
</dbReference>
<evidence type="ECO:0000313" key="1">
    <source>
        <dbReference type="EMBL" id="TYP79707.1"/>
    </source>
</evidence>
<dbReference type="Gene3D" id="1.20.910.10">
    <property type="entry name" value="Heme oxygenase-like"/>
    <property type="match status" value="1"/>
</dbReference>
<accession>A0A5S5CLH3</accession>
<gene>
    <name evidence="1" type="ORF">BCM02_101828</name>
</gene>
<dbReference type="Pfam" id="PF01126">
    <property type="entry name" value="Heme_oxygenase"/>
    <property type="match status" value="1"/>
</dbReference>
<proteinExistence type="predicted"/>
<dbReference type="EMBL" id="VNHS01000001">
    <property type="protein sequence ID" value="TYP79707.1"/>
    <property type="molecule type" value="Genomic_DNA"/>
</dbReference>
<organism evidence="1 2">
    <name type="scientific">Paenibacillus methanolicus</name>
    <dbReference type="NCBI Taxonomy" id="582686"/>
    <lineage>
        <taxon>Bacteria</taxon>
        <taxon>Bacillati</taxon>
        <taxon>Bacillota</taxon>
        <taxon>Bacilli</taxon>
        <taxon>Bacillales</taxon>
        <taxon>Paenibacillaceae</taxon>
        <taxon>Paenibacillus</taxon>
    </lineage>
</organism>
<dbReference type="RefSeq" id="WP_246183183.1">
    <property type="nucleotide sequence ID" value="NZ_VNHS01000001.1"/>
</dbReference>
<dbReference type="GO" id="GO:0004392">
    <property type="term" value="F:heme oxygenase (decyclizing) activity"/>
    <property type="evidence" value="ECO:0007669"/>
    <property type="project" value="InterPro"/>
</dbReference>
<dbReference type="InterPro" id="IPR016053">
    <property type="entry name" value="Haem_Oase-like"/>
</dbReference>
<name>A0A5S5CLH3_9BACL</name>
<keyword evidence="2" id="KW-1185">Reference proteome</keyword>
<sequence>MNVLQQLREHTATFHKQIEQNPYAKGIMDQSLTMDGYQAYLVKFYGFVEPIERMIASRPEWEANDFRFDERTKADLIASDLRQSGLSEAAIHALPRCEELPDVSDFEGALGYMYVLEGSTLGGQVIMRQFAKFLPVQPETNGRYFNSYGEDVRARWGEFRVLLESVAERGDHAAEARIVQTATDTFRLLDRWIQQ</sequence>
<dbReference type="SUPFAM" id="SSF48613">
    <property type="entry name" value="Heme oxygenase-like"/>
    <property type="match status" value="1"/>
</dbReference>
<dbReference type="AlphaFoldDB" id="A0A5S5CLH3"/>
<dbReference type="GO" id="GO:0006788">
    <property type="term" value="P:heme oxidation"/>
    <property type="evidence" value="ECO:0007669"/>
    <property type="project" value="InterPro"/>
</dbReference>
<reference evidence="1 2" key="1">
    <citation type="submission" date="2019-07" db="EMBL/GenBank/DDBJ databases">
        <title>Genomic Encyclopedia of Type Strains, Phase III (KMG-III): the genomes of soil and plant-associated and newly described type strains.</title>
        <authorList>
            <person name="Whitman W."/>
        </authorList>
    </citation>
    <scope>NUCLEOTIDE SEQUENCE [LARGE SCALE GENOMIC DNA]</scope>
    <source>
        <strain evidence="1 2">BL24</strain>
    </source>
</reference>